<comment type="caution">
    <text evidence="1">The sequence shown here is derived from an EMBL/GenBank/DDBJ whole genome shotgun (WGS) entry which is preliminary data.</text>
</comment>
<evidence type="ECO:0000313" key="2">
    <source>
        <dbReference type="Proteomes" id="UP000195338"/>
    </source>
</evidence>
<organism evidence="1 2">
    <name type="scientific">Citrobacter europaeus</name>
    <dbReference type="NCBI Taxonomy" id="1914243"/>
    <lineage>
        <taxon>Bacteria</taxon>
        <taxon>Pseudomonadati</taxon>
        <taxon>Pseudomonadota</taxon>
        <taxon>Gammaproteobacteria</taxon>
        <taxon>Enterobacterales</taxon>
        <taxon>Enterobacteriaceae</taxon>
        <taxon>Citrobacter</taxon>
    </lineage>
</organism>
<dbReference type="Proteomes" id="UP000195338">
    <property type="component" value="Unassembled WGS sequence"/>
</dbReference>
<gene>
    <name evidence="1" type="ORF">BN4901_2413</name>
</gene>
<protein>
    <submittedName>
        <fullName evidence="1">Uncharacterized protein</fullName>
    </submittedName>
</protein>
<reference evidence="1 2" key="1">
    <citation type="submission" date="2016-04" db="EMBL/GenBank/DDBJ databases">
        <authorList>
            <person name="Mornico D."/>
        </authorList>
    </citation>
    <scope>NUCLEOTIDE SEQUENCE [LARGE SCALE GENOMIC DNA]</scope>
    <source>
        <strain evidence="1 2">A121</strain>
    </source>
</reference>
<proteinExistence type="predicted"/>
<sequence length="50" mass="5225">MLFPEKAGGGRIQTGKHRAARTGSTCYCFGLLLTTSGVVDPAIPQQQGFG</sequence>
<name>A0ABY0JPB9_9ENTR</name>
<keyword evidence="2" id="KW-1185">Reference proteome</keyword>
<accession>A0ABY0JPB9</accession>
<dbReference type="EMBL" id="FLUX01000030">
    <property type="protein sequence ID" value="SBW25366.1"/>
    <property type="molecule type" value="Genomic_DNA"/>
</dbReference>
<evidence type="ECO:0000313" key="1">
    <source>
        <dbReference type="EMBL" id="SBW25366.1"/>
    </source>
</evidence>